<proteinExistence type="predicted"/>
<keyword evidence="2" id="KW-1185">Reference proteome</keyword>
<gene>
    <name evidence="1" type="ORF">MCOR_16082</name>
</gene>
<reference evidence="1 2" key="1">
    <citation type="submission" date="2020-06" db="EMBL/GenBank/DDBJ databases">
        <authorList>
            <person name="Li R."/>
            <person name="Bekaert M."/>
        </authorList>
    </citation>
    <scope>NUCLEOTIDE SEQUENCE [LARGE SCALE GENOMIC DNA]</scope>
    <source>
        <strain evidence="2">wild</strain>
    </source>
</reference>
<dbReference type="PANTHER" id="PTHR46704">
    <property type="entry name" value="CXC DOMAIN-CONTAINING PROTEIN-RELATED"/>
    <property type="match status" value="1"/>
</dbReference>
<dbReference type="Proteomes" id="UP000507470">
    <property type="component" value="Unassembled WGS sequence"/>
</dbReference>
<evidence type="ECO:0000313" key="1">
    <source>
        <dbReference type="EMBL" id="CAC5380090.1"/>
    </source>
</evidence>
<dbReference type="PANTHER" id="PTHR46704:SF1">
    <property type="entry name" value="TELOMERE LENGTH REGULATION PROTEIN TEL2 HOMOLOG"/>
    <property type="match status" value="1"/>
</dbReference>
<name>A0A6J8B9U1_MYTCO</name>
<organism evidence="1 2">
    <name type="scientific">Mytilus coruscus</name>
    <name type="common">Sea mussel</name>
    <dbReference type="NCBI Taxonomy" id="42192"/>
    <lineage>
        <taxon>Eukaryota</taxon>
        <taxon>Metazoa</taxon>
        <taxon>Spiralia</taxon>
        <taxon>Lophotrochozoa</taxon>
        <taxon>Mollusca</taxon>
        <taxon>Bivalvia</taxon>
        <taxon>Autobranchia</taxon>
        <taxon>Pteriomorphia</taxon>
        <taxon>Mytilida</taxon>
        <taxon>Mytiloidea</taxon>
        <taxon>Mytilidae</taxon>
        <taxon>Mytilinae</taxon>
        <taxon>Mytilus</taxon>
    </lineage>
</organism>
<accession>A0A6J8B9U1</accession>
<dbReference type="EMBL" id="CACVKT020002839">
    <property type="protein sequence ID" value="CAC5380090.1"/>
    <property type="molecule type" value="Genomic_DNA"/>
</dbReference>
<dbReference type="AlphaFoldDB" id="A0A6J8B9U1"/>
<sequence>MIDLNPSDESCIYTTLHFVCKESKKNKCTPILTFDQPLYWKAITILQNEPTTSSLKSFVLKLGGFHTERTFIGSIGYLMSGSGLMNIFETVYASTAVSHMLSGKAFAWAVRGNFLVDTALTALILSIIYGIPVPKIEVNSEESADENFTQTYDTSKVQIHDTCYTEEVSHATRKKFHMLPIC</sequence>
<dbReference type="OrthoDB" id="6753017at2759"/>
<protein>
    <submittedName>
        <fullName evidence="1">Uncharacterized protein</fullName>
    </submittedName>
</protein>
<evidence type="ECO:0000313" key="2">
    <source>
        <dbReference type="Proteomes" id="UP000507470"/>
    </source>
</evidence>